<reference evidence="2 3" key="1">
    <citation type="journal article" date="2018" name="MBio">
        <title>Comparative Genomics Reveals the Core Gene Toolbox for the Fungus-Insect Symbiosis.</title>
        <authorList>
            <person name="Wang Y."/>
            <person name="Stata M."/>
            <person name="Wang W."/>
            <person name="Stajich J.E."/>
            <person name="White M.M."/>
            <person name="Moncalvo J.M."/>
        </authorList>
    </citation>
    <scope>NUCLEOTIDE SEQUENCE [LARGE SCALE GENOMIC DNA]</scope>
    <source>
        <strain evidence="2 3">AUS-77-4</strain>
    </source>
</reference>
<evidence type="ECO:0000313" key="3">
    <source>
        <dbReference type="Proteomes" id="UP000245699"/>
    </source>
</evidence>
<gene>
    <name evidence="2" type="ORF">BB559_000892</name>
</gene>
<dbReference type="OrthoDB" id="10463881at2759"/>
<evidence type="ECO:0000313" key="2">
    <source>
        <dbReference type="EMBL" id="PVU99227.1"/>
    </source>
</evidence>
<name>A0A2T9Z3Q9_9FUNG</name>
<protein>
    <submittedName>
        <fullName evidence="2">Uncharacterized protein</fullName>
    </submittedName>
</protein>
<comment type="caution">
    <text evidence="2">The sequence shown here is derived from an EMBL/GenBank/DDBJ whole genome shotgun (WGS) entry which is preliminary data.</text>
</comment>
<feature type="signal peptide" evidence="1">
    <location>
        <begin position="1"/>
        <end position="20"/>
    </location>
</feature>
<feature type="chain" id="PRO_5015594932" evidence="1">
    <location>
        <begin position="21"/>
        <end position="160"/>
    </location>
</feature>
<organism evidence="2 3">
    <name type="scientific">Furculomyces boomerangus</name>
    <dbReference type="NCBI Taxonomy" id="61424"/>
    <lineage>
        <taxon>Eukaryota</taxon>
        <taxon>Fungi</taxon>
        <taxon>Fungi incertae sedis</taxon>
        <taxon>Zoopagomycota</taxon>
        <taxon>Kickxellomycotina</taxon>
        <taxon>Harpellomycetes</taxon>
        <taxon>Harpellales</taxon>
        <taxon>Harpellaceae</taxon>
        <taxon>Furculomyces</taxon>
    </lineage>
</organism>
<dbReference type="Proteomes" id="UP000245699">
    <property type="component" value="Unassembled WGS sequence"/>
</dbReference>
<dbReference type="EMBL" id="MBFT01000048">
    <property type="protein sequence ID" value="PVU99227.1"/>
    <property type="molecule type" value="Genomic_DNA"/>
</dbReference>
<sequence>MKFLSIIFSLVVLAVSTVYGLNMGSTDISAEDLSRFPKNVAEFGPQVDGLEYTRRPLAIRPGDLVPIEFNYNRASSFKPRSFHAALYSTSDGSFVKALGGINFNQMEGFGGKDSRFAYYVPFHENADTFRIYNIAMFASDAGNSNFRFAGRGLISYDPGH</sequence>
<keyword evidence="3" id="KW-1185">Reference proteome</keyword>
<evidence type="ECO:0000256" key="1">
    <source>
        <dbReference type="SAM" id="SignalP"/>
    </source>
</evidence>
<keyword evidence="1" id="KW-0732">Signal</keyword>
<dbReference type="AlphaFoldDB" id="A0A2T9Z3Q9"/>
<accession>A0A2T9Z3Q9</accession>
<proteinExistence type="predicted"/>